<proteinExistence type="predicted"/>
<sequence>MGSAPPNRDDLPENVLKQMTDCTTPWLIGVRHHSAALARGLTFLLDQYQPEAILLEMPPDFQRWLHYLGLPELEAPVALAACGDAKLLSFYPLADFSPELAAIRWADRHDVPVTLCDLDLASMALLDSQEIPDKNQSTAANWLERLLAKTGMRDTGELWDKLVETPAVSSTPESIRRAALQFGWMIRYSSGGASFHDAHREAAMRAAIQSAPTRTAVIVGAFHAAALLPEPVLWSAPAPLKPQAAGASLKTLDTSLIPYSFPQLDQRSGYPAGIVDPVWQQSMLQVETVAAGNELVVDLAVKLCRELREAGHVAGTPDAMEVVRFARDLSRLRGYQVPGRAEFLEAVETALVQGELLGRGRAVAAAAQTVLVGSKTGRLPAGTPRSGLALEIEAAIKRLKLPGPDSVSHEPRELRLDPLRSPLDRARAVVLRRLCLLNLSYAQRKDSAQTGHRENLTEVWRVQWTHATSATVEASGINGATLDQACEVLIQRLQNQAAEGVESETQHPATLLARLNAAAECGLGHMTKLLLSELQATFMQAASPSQLIEAASLLQRISAGHISGLPLDVDDAVPPDVELFQVQPDLLNMRPLVETALSHLKGLLGSTDPADVILLTDLAAMITGNLSGGVAGNQELSSLLPALRNQLARLSRQGSPLMQGAAWGAQVAAELIAADAYQACLAGWYDAASTHEGRTQFGLRLSGLLVPLLPLISVDPAWLSGLAERLGDSADDEFLVRLPALRKGFLSISPADRVRLLKDLLLNLEPDGPRGSQLQSVNNPERLAQALVADRKGREAIANLFPDFPLRELNKNDAFAKPIRVAEAPGEIPLADRWRLILGVKGCSTPKSQQVAGTLDQLYGGSEREDRGLQGDLASEWGGTEAAAPSVREWISDVERLFGKDVCEEVLGEAAVNGRAAVLEHLNHTTVKPSVELLEQVLSMRGALSERELGLLRKLARNITERMAKQLANRLRPALYGLSTARPTRRRSPRLDFARTLNSNLHTAYRKSDGRVSVAPTRLVYRLPAKRQMDWHLIFVVDVSGSMEASVIYSSMMAAIFSALPAIDVKFFAFSTQVIDFSGRVEDPLSLLMEIQIGGGTHIGLGLRAARESIKNPSRTLVVLVTDFEEGVSVPELLSEVVMLSSSGAKLIGLAALNDEAKPRYHTGTAAAVVQAGMPVAAVSPERLAEWVGDQIRGGTA</sequence>
<feature type="domain" description="VWFA" evidence="1">
    <location>
        <begin position="1030"/>
        <end position="1192"/>
    </location>
</feature>
<dbReference type="Proteomes" id="UP000316855">
    <property type="component" value="Chromosome"/>
</dbReference>
<evidence type="ECO:0000313" key="2">
    <source>
        <dbReference type="EMBL" id="QDT89867.1"/>
    </source>
</evidence>
<dbReference type="OrthoDB" id="9768066at2"/>
<dbReference type="InterPro" id="IPR036465">
    <property type="entry name" value="vWFA_dom_sf"/>
</dbReference>
<dbReference type="SMART" id="SM00327">
    <property type="entry name" value="VWA"/>
    <property type="match status" value="1"/>
</dbReference>
<dbReference type="PANTHER" id="PTHR30634">
    <property type="entry name" value="OUTER MEMBRANE LOLAB LIPOPROTEIN INSERTION APPARATUS"/>
    <property type="match status" value="1"/>
</dbReference>
<evidence type="ECO:0000313" key="3">
    <source>
        <dbReference type="Proteomes" id="UP000316855"/>
    </source>
</evidence>
<dbReference type="EMBL" id="CP036343">
    <property type="protein sequence ID" value="QDT89867.1"/>
    <property type="molecule type" value="Genomic_DNA"/>
</dbReference>
<dbReference type="AlphaFoldDB" id="A0A517VA29"/>
<reference evidence="2 3" key="1">
    <citation type="submission" date="2019-02" db="EMBL/GenBank/DDBJ databases">
        <title>Deep-cultivation of Planctomycetes and their phenomic and genomic characterization uncovers novel biology.</title>
        <authorList>
            <person name="Wiegand S."/>
            <person name="Jogler M."/>
            <person name="Boedeker C."/>
            <person name="Pinto D."/>
            <person name="Vollmers J."/>
            <person name="Rivas-Marin E."/>
            <person name="Kohn T."/>
            <person name="Peeters S.H."/>
            <person name="Heuer A."/>
            <person name="Rast P."/>
            <person name="Oberbeckmann S."/>
            <person name="Bunk B."/>
            <person name="Jeske O."/>
            <person name="Meyerdierks A."/>
            <person name="Storesund J.E."/>
            <person name="Kallscheuer N."/>
            <person name="Luecker S."/>
            <person name="Lage O.M."/>
            <person name="Pohl T."/>
            <person name="Merkel B.J."/>
            <person name="Hornburger P."/>
            <person name="Mueller R.-W."/>
            <person name="Bruemmer F."/>
            <person name="Labrenz M."/>
            <person name="Spormann A.M."/>
            <person name="Op den Camp H."/>
            <person name="Overmann J."/>
            <person name="Amann R."/>
            <person name="Jetten M.S.M."/>
            <person name="Mascher T."/>
            <person name="Medema M.H."/>
            <person name="Devos D.P."/>
            <person name="Kaster A.-K."/>
            <person name="Ovreas L."/>
            <person name="Rohde M."/>
            <person name="Galperin M.Y."/>
            <person name="Jogler C."/>
        </authorList>
    </citation>
    <scope>NUCLEOTIDE SEQUENCE [LARGE SCALE GENOMIC DNA]</scope>
    <source>
        <strain evidence="2 3">Pan161</strain>
    </source>
</reference>
<dbReference type="Gene3D" id="3.40.50.410">
    <property type="entry name" value="von Willebrand factor, type A domain"/>
    <property type="match status" value="1"/>
</dbReference>
<dbReference type="InterPro" id="IPR043737">
    <property type="entry name" value="DUF5682"/>
</dbReference>
<evidence type="ECO:0000259" key="1">
    <source>
        <dbReference type="SMART" id="SM00327"/>
    </source>
</evidence>
<dbReference type="PANTHER" id="PTHR30634:SF7">
    <property type="entry name" value="VWA DOMAIN-CONTAINING PROTEIN"/>
    <property type="match status" value="1"/>
</dbReference>
<gene>
    <name evidence="2" type="ORF">Pan161_15000</name>
</gene>
<dbReference type="InterPro" id="IPR002035">
    <property type="entry name" value="VWF_A"/>
</dbReference>
<dbReference type="InterPro" id="IPR008912">
    <property type="entry name" value="Uncharacterised_CoxE"/>
</dbReference>
<accession>A0A517VA29</accession>
<dbReference type="SUPFAM" id="SSF53300">
    <property type="entry name" value="vWA-like"/>
    <property type="match status" value="1"/>
</dbReference>
<dbReference type="RefSeq" id="WP_145225430.1">
    <property type="nucleotide sequence ID" value="NZ_CP036343.1"/>
</dbReference>
<dbReference type="Pfam" id="PF05762">
    <property type="entry name" value="VWA_CoxE"/>
    <property type="match status" value="1"/>
</dbReference>
<keyword evidence="3" id="KW-1185">Reference proteome</keyword>
<name>A0A517VA29_9PLAN</name>
<organism evidence="2 3">
    <name type="scientific">Gimesia algae</name>
    <dbReference type="NCBI Taxonomy" id="2527971"/>
    <lineage>
        <taxon>Bacteria</taxon>
        <taxon>Pseudomonadati</taxon>
        <taxon>Planctomycetota</taxon>
        <taxon>Planctomycetia</taxon>
        <taxon>Planctomycetales</taxon>
        <taxon>Planctomycetaceae</taxon>
        <taxon>Gimesia</taxon>
    </lineage>
</organism>
<dbReference type="InterPro" id="IPR050458">
    <property type="entry name" value="LolB"/>
</dbReference>
<dbReference type="KEGG" id="gax:Pan161_15000"/>
<protein>
    <submittedName>
        <fullName evidence="2">VWA domain containing CoxE-like protein</fullName>
    </submittedName>
</protein>
<dbReference type="Pfam" id="PF18934">
    <property type="entry name" value="DUF5682"/>
    <property type="match status" value="1"/>
</dbReference>